<dbReference type="Proteomes" id="UP001057402">
    <property type="component" value="Chromosome 9"/>
</dbReference>
<dbReference type="EMBL" id="CM042888">
    <property type="protein sequence ID" value="KAI4325011.1"/>
    <property type="molecule type" value="Genomic_DNA"/>
</dbReference>
<reference evidence="2" key="1">
    <citation type="journal article" date="2023" name="Front. Plant Sci.">
        <title>Chromosomal-level genome assembly of Melastoma candidum provides insights into trichome evolution.</title>
        <authorList>
            <person name="Zhong Y."/>
            <person name="Wu W."/>
            <person name="Sun C."/>
            <person name="Zou P."/>
            <person name="Liu Y."/>
            <person name="Dai S."/>
            <person name="Zhou R."/>
        </authorList>
    </citation>
    <scope>NUCLEOTIDE SEQUENCE [LARGE SCALE GENOMIC DNA]</scope>
</reference>
<accession>A0ACB9MLR5</accession>
<evidence type="ECO:0000313" key="1">
    <source>
        <dbReference type="EMBL" id="KAI4325011.1"/>
    </source>
</evidence>
<evidence type="ECO:0000313" key="2">
    <source>
        <dbReference type="Proteomes" id="UP001057402"/>
    </source>
</evidence>
<sequence length="370" mass="40055">MGAMLLIQAINTGAQLLAKVTFNHGTFVFSLLTYRHVVAALCIAPFALYFERGSWKRPGLLAWVLLFFSALTGITLGVGLCYYGIRDTTATYSASFGNLIPIVTFVLSVIARMETLDLKTTPGKVKVIGALLCIAGTVVTALYKGFSFHVGDRRPSMSTSDGGTTHLARGTVMLVLSSLSYGSWYILQAKLLRVFPLKYFVAFLTCAIAAVQSAIVGVCIDRDPDSWKLGWNLQLTTIVYMGVLATAATLCIFNWVIARKGPAYPSMFGPLTLIFVGILEAFILGNAITLGMLLGTVLILVGIYSFLWGKRNQMDGSQLTTKSETCTAKTSSKVADDNVIINISTLEGVYEESTSDETLPTEIVKSERNA</sequence>
<keyword evidence="2" id="KW-1185">Reference proteome</keyword>
<gene>
    <name evidence="1" type="ORF">MLD38_030446</name>
</gene>
<name>A0ACB9MLR5_9MYRT</name>
<comment type="caution">
    <text evidence="1">The sequence shown here is derived from an EMBL/GenBank/DDBJ whole genome shotgun (WGS) entry which is preliminary data.</text>
</comment>
<organism evidence="1 2">
    <name type="scientific">Melastoma candidum</name>
    <dbReference type="NCBI Taxonomy" id="119954"/>
    <lineage>
        <taxon>Eukaryota</taxon>
        <taxon>Viridiplantae</taxon>
        <taxon>Streptophyta</taxon>
        <taxon>Embryophyta</taxon>
        <taxon>Tracheophyta</taxon>
        <taxon>Spermatophyta</taxon>
        <taxon>Magnoliopsida</taxon>
        <taxon>eudicotyledons</taxon>
        <taxon>Gunneridae</taxon>
        <taxon>Pentapetalae</taxon>
        <taxon>rosids</taxon>
        <taxon>malvids</taxon>
        <taxon>Myrtales</taxon>
        <taxon>Melastomataceae</taxon>
        <taxon>Melastomatoideae</taxon>
        <taxon>Melastomateae</taxon>
        <taxon>Melastoma</taxon>
    </lineage>
</organism>
<proteinExistence type="predicted"/>
<protein>
    <submittedName>
        <fullName evidence="1">Uncharacterized protein</fullName>
    </submittedName>
</protein>